<evidence type="ECO:0000256" key="5">
    <source>
        <dbReference type="PROSITE-ProRule" id="PRU01248"/>
    </source>
</evidence>
<proteinExistence type="inferred from homology"/>
<evidence type="ECO:0000313" key="9">
    <source>
        <dbReference type="Proteomes" id="UP000006546"/>
    </source>
</evidence>
<dbReference type="SUPFAM" id="SSF56349">
    <property type="entry name" value="DNA breaking-rejoining enzymes"/>
    <property type="match status" value="1"/>
</dbReference>
<dbReference type="InterPro" id="IPR011946">
    <property type="entry name" value="Integrase_integron-type"/>
</dbReference>
<gene>
    <name evidence="8" type="ordered locus">Trebr_1127</name>
</gene>
<keyword evidence="3 5" id="KW-0238">DNA-binding</keyword>
<accession>F4LKW1</accession>
<dbReference type="Gene3D" id="1.10.443.10">
    <property type="entry name" value="Intergrase catalytic core"/>
    <property type="match status" value="1"/>
</dbReference>
<dbReference type="InterPro" id="IPR011010">
    <property type="entry name" value="DNA_brk_join_enz"/>
</dbReference>
<dbReference type="GO" id="GO:0015074">
    <property type="term" value="P:DNA integration"/>
    <property type="evidence" value="ECO:0007669"/>
    <property type="project" value="UniProtKB-KW"/>
</dbReference>
<evidence type="ECO:0000313" key="8">
    <source>
        <dbReference type="EMBL" id="AEE16558.1"/>
    </source>
</evidence>
<protein>
    <submittedName>
        <fullName evidence="8">Integron integrase</fullName>
    </submittedName>
</protein>
<dbReference type="PROSITE" id="PS51900">
    <property type="entry name" value="CB"/>
    <property type="match status" value="1"/>
</dbReference>
<sequence length="398" mass="45258">MNVTLFSIEENRIAVSFDYNSTVLNAVRKIPERQWSATRKFWSVPNTQKTIDLLLETLAETHLFDYSAQNPVSNPDSVRCGIPDITKYVTLLEAKHYSRRTVQAYAKWLIAFGKRFASIPSALLSQTEINLFLTELVTEKNVSASTQNQALAALLFYFRYIKGTEPCNLASVIRAKKTVHIPVVFSKDEVRAIFDQLSDEKLLIAQLLYGTGMRLSECLCLRIQDIDFAHNMIIIRNGKGAKDRRTMLPHILEKKIRAHIVSVKQLHQADIADGWGVVTLPFALRKKYSGASADFAWQWVFPQKNRWKNTDTGMQGRYHIDASIMERAVQKAVRDAGIYKRGNCHTFRHSFATHLLENGYDIRTVQELLGHSDVKTTMIYTHVLNKGPSGVSSPLDRL</sequence>
<dbReference type="InterPro" id="IPR010998">
    <property type="entry name" value="Integrase_recombinase_N"/>
</dbReference>
<dbReference type="InterPro" id="IPR004107">
    <property type="entry name" value="Integrase_SAM-like_N"/>
</dbReference>
<keyword evidence="9" id="KW-1185">Reference proteome</keyword>
<comment type="similarity">
    <text evidence="1">Belongs to the 'phage' integrase family.</text>
</comment>
<dbReference type="InterPro" id="IPR050090">
    <property type="entry name" value="Tyrosine_recombinase_XerCD"/>
</dbReference>
<dbReference type="PANTHER" id="PTHR30349:SF64">
    <property type="entry name" value="PROPHAGE INTEGRASE INTD-RELATED"/>
    <property type="match status" value="1"/>
</dbReference>
<dbReference type="EMBL" id="CP002696">
    <property type="protein sequence ID" value="AEE16558.1"/>
    <property type="molecule type" value="Genomic_DNA"/>
</dbReference>
<dbReference type="STRING" id="906968.Trebr_1127"/>
<evidence type="ECO:0000256" key="3">
    <source>
        <dbReference type="ARBA" id="ARBA00023125"/>
    </source>
</evidence>
<dbReference type="PANTHER" id="PTHR30349">
    <property type="entry name" value="PHAGE INTEGRASE-RELATED"/>
    <property type="match status" value="1"/>
</dbReference>
<dbReference type="NCBIfam" id="TIGR02249">
    <property type="entry name" value="integrase_gron"/>
    <property type="match status" value="1"/>
</dbReference>
<dbReference type="Pfam" id="PF13495">
    <property type="entry name" value="Phage_int_SAM_4"/>
    <property type="match status" value="1"/>
</dbReference>
<dbReference type="RefSeq" id="WP_013758266.1">
    <property type="nucleotide sequence ID" value="NC_015500.1"/>
</dbReference>
<dbReference type="InterPro" id="IPR044068">
    <property type="entry name" value="CB"/>
</dbReference>
<evidence type="ECO:0000256" key="4">
    <source>
        <dbReference type="ARBA" id="ARBA00023172"/>
    </source>
</evidence>
<dbReference type="GO" id="GO:0003677">
    <property type="term" value="F:DNA binding"/>
    <property type="evidence" value="ECO:0007669"/>
    <property type="project" value="UniProtKB-UniRule"/>
</dbReference>
<evidence type="ECO:0000256" key="2">
    <source>
        <dbReference type="ARBA" id="ARBA00022908"/>
    </source>
</evidence>
<dbReference type="InterPro" id="IPR002104">
    <property type="entry name" value="Integrase_catalytic"/>
</dbReference>
<feature type="domain" description="Tyr recombinase" evidence="6">
    <location>
        <begin position="180"/>
        <end position="393"/>
    </location>
</feature>
<evidence type="ECO:0000256" key="1">
    <source>
        <dbReference type="ARBA" id="ARBA00008857"/>
    </source>
</evidence>
<keyword evidence="2" id="KW-0229">DNA integration</keyword>
<dbReference type="InterPro" id="IPR013762">
    <property type="entry name" value="Integrase-like_cat_sf"/>
</dbReference>
<dbReference type="HOGENOM" id="CLU_027562_37_0_12"/>
<evidence type="ECO:0000259" key="6">
    <source>
        <dbReference type="PROSITE" id="PS51898"/>
    </source>
</evidence>
<dbReference type="GO" id="GO:0006310">
    <property type="term" value="P:DNA recombination"/>
    <property type="evidence" value="ECO:0007669"/>
    <property type="project" value="UniProtKB-KW"/>
</dbReference>
<evidence type="ECO:0000259" key="7">
    <source>
        <dbReference type="PROSITE" id="PS51900"/>
    </source>
</evidence>
<dbReference type="KEGG" id="tbe:Trebr_1127"/>
<dbReference type="eggNOG" id="COG4974">
    <property type="taxonomic scope" value="Bacteria"/>
</dbReference>
<dbReference type="Pfam" id="PF00589">
    <property type="entry name" value="Phage_integrase"/>
    <property type="match status" value="1"/>
</dbReference>
<name>F4LKW1_TREBD</name>
<dbReference type="AlphaFoldDB" id="F4LKW1"/>
<dbReference type="Gene3D" id="1.10.150.130">
    <property type="match status" value="1"/>
</dbReference>
<reference evidence="9" key="1">
    <citation type="submission" date="2011-04" db="EMBL/GenBank/DDBJ databases">
        <title>The complete genome of Treponema brennaborense DSM 12168.</title>
        <authorList>
            <person name="Lucas S."/>
            <person name="Han J."/>
            <person name="Lapidus A."/>
            <person name="Bruce D."/>
            <person name="Goodwin L."/>
            <person name="Pitluck S."/>
            <person name="Peters L."/>
            <person name="Kyrpides N."/>
            <person name="Mavromatis K."/>
            <person name="Ivanova N."/>
            <person name="Mikhailova N."/>
            <person name="Pagani I."/>
            <person name="Teshima H."/>
            <person name="Detter J.C."/>
            <person name="Tapia R."/>
            <person name="Han C."/>
            <person name="Land M."/>
            <person name="Hauser L."/>
            <person name="Markowitz V."/>
            <person name="Cheng J.-F."/>
            <person name="Hugenholtz P."/>
            <person name="Woyke T."/>
            <person name="Wu D."/>
            <person name="Gronow S."/>
            <person name="Wellnitz S."/>
            <person name="Brambilla E."/>
            <person name="Klenk H.-P."/>
            <person name="Eisen J.A."/>
        </authorList>
    </citation>
    <scope>NUCLEOTIDE SEQUENCE [LARGE SCALE GENOMIC DNA]</scope>
    <source>
        <strain evidence="9">DSM 12168 / CIP 105900 / DD5/3</strain>
    </source>
</reference>
<feature type="domain" description="Core-binding (CB)" evidence="7">
    <location>
        <begin position="79"/>
        <end position="162"/>
    </location>
</feature>
<organism evidence="8 9">
    <name type="scientific">Treponema brennaborense (strain DSM 12168 / CIP 105900 / DD5/3)</name>
    <dbReference type="NCBI Taxonomy" id="906968"/>
    <lineage>
        <taxon>Bacteria</taxon>
        <taxon>Pseudomonadati</taxon>
        <taxon>Spirochaetota</taxon>
        <taxon>Spirochaetia</taxon>
        <taxon>Spirochaetales</taxon>
        <taxon>Treponemataceae</taxon>
        <taxon>Treponema</taxon>
    </lineage>
</organism>
<dbReference type="OrthoDB" id="341301at2"/>
<dbReference type="Proteomes" id="UP000006546">
    <property type="component" value="Chromosome"/>
</dbReference>
<keyword evidence="4" id="KW-0233">DNA recombination</keyword>
<dbReference type="PROSITE" id="PS51898">
    <property type="entry name" value="TYR_RECOMBINASE"/>
    <property type="match status" value="1"/>
</dbReference>